<organism evidence="1">
    <name type="scientific">Amphimedon queenslandica</name>
    <name type="common">Sponge</name>
    <dbReference type="NCBI Taxonomy" id="400682"/>
    <lineage>
        <taxon>Eukaryota</taxon>
        <taxon>Metazoa</taxon>
        <taxon>Porifera</taxon>
        <taxon>Demospongiae</taxon>
        <taxon>Heteroscleromorpha</taxon>
        <taxon>Haplosclerida</taxon>
        <taxon>Niphatidae</taxon>
        <taxon>Amphimedon</taxon>
    </lineage>
</organism>
<dbReference type="AlphaFoldDB" id="A0A1X7U672"/>
<dbReference type="EnsemblMetazoa" id="Aqu2.1.23153_001">
    <property type="protein sequence ID" value="Aqu2.1.23153_001"/>
    <property type="gene ID" value="Aqu2.1.23153"/>
</dbReference>
<protein>
    <submittedName>
        <fullName evidence="1">Uncharacterized protein</fullName>
    </submittedName>
</protein>
<sequence length="198" mass="23031">MSYAVLEAFDVLRSAVSAILKDKGFTLPSEKAQRAKLCSERLLEWMEDNKQASEDFSFKLIVSLKSCCHHSRKVKPRTHRQRMWKNYYKYCCSNDLKSAWDTFLKASIGFNACPVFFLFVTKVTMNEVIKKYFFIPNGECFQQEVASLGYEEVNALRYSSGYVIHSLLKKVKRSNHPKKEELILCLQELKEKEGIESK</sequence>
<name>A0A1X7U672_AMPQE</name>
<dbReference type="OrthoDB" id="10052386at2759"/>
<accession>A0A1X7U672</accession>
<proteinExistence type="predicted"/>
<dbReference type="InParanoid" id="A0A1X7U672"/>
<evidence type="ECO:0000313" key="1">
    <source>
        <dbReference type="EnsemblMetazoa" id="Aqu2.1.23153_001"/>
    </source>
</evidence>
<reference evidence="1" key="1">
    <citation type="submission" date="2017-05" db="UniProtKB">
        <authorList>
            <consortium name="EnsemblMetazoa"/>
        </authorList>
    </citation>
    <scope>IDENTIFICATION</scope>
</reference>